<evidence type="ECO:0000259" key="3">
    <source>
        <dbReference type="PROSITE" id="PS50157"/>
    </source>
</evidence>
<gene>
    <name evidence="4" type="ORF">AGERDE_LOCUS11898</name>
</gene>
<dbReference type="PROSITE" id="PS50157">
    <property type="entry name" value="ZINC_FINGER_C2H2_2"/>
    <property type="match status" value="1"/>
</dbReference>
<evidence type="ECO:0000313" key="5">
    <source>
        <dbReference type="Proteomes" id="UP000789831"/>
    </source>
</evidence>
<accession>A0A9N9H7K3</accession>
<evidence type="ECO:0000256" key="1">
    <source>
        <dbReference type="PROSITE-ProRule" id="PRU00042"/>
    </source>
</evidence>
<evidence type="ECO:0000256" key="2">
    <source>
        <dbReference type="SAM" id="MobiDB-lite"/>
    </source>
</evidence>
<feature type="non-terminal residue" evidence="4">
    <location>
        <position position="1"/>
    </location>
</feature>
<comment type="caution">
    <text evidence="4">The sequence shown here is derived from an EMBL/GenBank/DDBJ whole genome shotgun (WGS) entry which is preliminary data.</text>
</comment>
<keyword evidence="5" id="KW-1185">Reference proteome</keyword>
<keyword evidence="1" id="KW-0863">Zinc-finger</keyword>
<dbReference type="AlphaFoldDB" id="A0A9N9H7K3"/>
<dbReference type="GO" id="GO:0008270">
    <property type="term" value="F:zinc ion binding"/>
    <property type="evidence" value="ECO:0007669"/>
    <property type="project" value="UniProtKB-KW"/>
</dbReference>
<reference evidence="4" key="1">
    <citation type="submission" date="2021-06" db="EMBL/GenBank/DDBJ databases">
        <authorList>
            <person name="Kallberg Y."/>
            <person name="Tangrot J."/>
            <person name="Rosling A."/>
        </authorList>
    </citation>
    <scope>NUCLEOTIDE SEQUENCE</scope>
    <source>
        <strain evidence="4">MT106</strain>
    </source>
</reference>
<proteinExistence type="predicted"/>
<keyword evidence="1" id="KW-0862">Zinc</keyword>
<dbReference type="PROSITE" id="PS00028">
    <property type="entry name" value="ZINC_FINGER_C2H2_1"/>
    <property type="match status" value="1"/>
</dbReference>
<feature type="region of interest" description="Disordered" evidence="2">
    <location>
        <begin position="1"/>
        <end position="23"/>
    </location>
</feature>
<name>A0A9N9H7K3_9GLOM</name>
<evidence type="ECO:0000313" key="4">
    <source>
        <dbReference type="EMBL" id="CAG8662795.1"/>
    </source>
</evidence>
<protein>
    <submittedName>
        <fullName evidence="4">6472_t:CDS:1</fullName>
    </submittedName>
</protein>
<sequence length="52" mass="5992">ISHSIFHGSLQESLKSSESDGEEFNCPKCNMTFAADYAFMTHFEIVHVRKRQ</sequence>
<dbReference type="EMBL" id="CAJVPL010006166">
    <property type="protein sequence ID" value="CAG8662795.1"/>
    <property type="molecule type" value="Genomic_DNA"/>
</dbReference>
<organism evidence="4 5">
    <name type="scientific">Ambispora gerdemannii</name>
    <dbReference type="NCBI Taxonomy" id="144530"/>
    <lineage>
        <taxon>Eukaryota</taxon>
        <taxon>Fungi</taxon>
        <taxon>Fungi incertae sedis</taxon>
        <taxon>Mucoromycota</taxon>
        <taxon>Glomeromycotina</taxon>
        <taxon>Glomeromycetes</taxon>
        <taxon>Archaeosporales</taxon>
        <taxon>Ambisporaceae</taxon>
        <taxon>Ambispora</taxon>
    </lineage>
</organism>
<keyword evidence="1" id="KW-0479">Metal-binding</keyword>
<dbReference type="Proteomes" id="UP000789831">
    <property type="component" value="Unassembled WGS sequence"/>
</dbReference>
<dbReference type="InterPro" id="IPR013087">
    <property type="entry name" value="Znf_C2H2_type"/>
</dbReference>
<feature type="domain" description="C2H2-type" evidence="3">
    <location>
        <begin position="24"/>
        <end position="52"/>
    </location>
</feature>